<comment type="caution">
    <text evidence="2">The sequence shown here is derived from an EMBL/GenBank/DDBJ whole genome shotgun (WGS) entry which is preliminary data.</text>
</comment>
<gene>
    <name evidence="2" type="ORF">EDD54_4003</name>
</gene>
<reference evidence="2 3" key="1">
    <citation type="submission" date="2019-03" db="EMBL/GenBank/DDBJ databases">
        <title>Genomic Encyclopedia of Type Strains, Phase IV (KMG-IV): sequencing the most valuable type-strain genomes for metagenomic binning, comparative biology and taxonomic classification.</title>
        <authorList>
            <person name="Goeker M."/>
        </authorList>
    </citation>
    <scope>NUCLEOTIDE SEQUENCE [LARGE SCALE GENOMIC DNA]</scope>
    <source>
        <strain evidence="2 3">DSM 102969</strain>
    </source>
</reference>
<evidence type="ECO:0000256" key="1">
    <source>
        <dbReference type="SAM" id="SignalP"/>
    </source>
</evidence>
<name>A0A4R6R9I6_9HYPH</name>
<dbReference type="Proteomes" id="UP000294547">
    <property type="component" value="Unassembled WGS sequence"/>
</dbReference>
<dbReference type="AlphaFoldDB" id="A0A4R6R9I6"/>
<keyword evidence="3" id="KW-1185">Reference proteome</keyword>
<feature type="signal peptide" evidence="1">
    <location>
        <begin position="1"/>
        <end position="25"/>
    </location>
</feature>
<accession>A0A4R6R9I6</accession>
<sequence length="123" mass="12937">MASTFRIPLAAAALALTLAASPALAQEEGGEELPSEGWWIVLAARATDGESAPFDPAFDAHVRTCGVDPFGDFSAKFEGFSPGVVVVVHMVPFPTKAAAAPMLEAARRCVPDAYLKWGRYAGE</sequence>
<evidence type="ECO:0000313" key="3">
    <source>
        <dbReference type="Proteomes" id="UP000294547"/>
    </source>
</evidence>
<organism evidence="2 3">
    <name type="scientific">Oharaeibacter diazotrophicus</name>
    <dbReference type="NCBI Taxonomy" id="1920512"/>
    <lineage>
        <taxon>Bacteria</taxon>
        <taxon>Pseudomonadati</taxon>
        <taxon>Pseudomonadota</taxon>
        <taxon>Alphaproteobacteria</taxon>
        <taxon>Hyphomicrobiales</taxon>
        <taxon>Pleomorphomonadaceae</taxon>
        <taxon>Oharaeibacter</taxon>
    </lineage>
</organism>
<dbReference type="EMBL" id="SNXY01000010">
    <property type="protein sequence ID" value="TDP82731.1"/>
    <property type="molecule type" value="Genomic_DNA"/>
</dbReference>
<proteinExistence type="predicted"/>
<dbReference type="RefSeq" id="WP_126538830.1">
    <property type="nucleotide sequence ID" value="NZ_BSPM01000007.1"/>
</dbReference>
<feature type="chain" id="PRO_5020430522" evidence="1">
    <location>
        <begin position="26"/>
        <end position="123"/>
    </location>
</feature>
<keyword evidence="1" id="KW-0732">Signal</keyword>
<protein>
    <submittedName>
        <fullName evidence="2">Uncharacterized protein</fullName>
    </submittedName>
</protein>
<evidence type="ECO:0000313" key="2">
    <source>
        <dbReference type="EMBL" id="TDP82731.1"/>
    </source>
</evidence>
<dbReference type="OrthoDB" id="8451146at2"/>